<dbReference type="RefSeq" id="WP_014961039.1">
    <property type="nucleotide sequence ID" value="NZ_CP007243.1"/>
</dbReference>
<dbReference type="KEGG" id="lfp:Y981_06335"/>
<evidence type="ECO:0000256" key="1">
    <source>
        <dbReference type="SAM" id="MobiDB-lite"/>
    </source>
</evidence>
<evidence type="ECO:0000313" key="2">
    <source>
        <dbReference type="EMBL" id="AIA31712.1"/>
    </source>
</evidence>
<dbReference type="HOGENOM" id="CLU_1600666_0_0_0"/>
<name>A0A059Y2J8_9BACT</name>
<reference evidence="3" key="1">
    <citation type="submission" date="2014-02" db="EMBL/GenBank/DDBJ databases">
        <title>Complete genome sequence and comparative genomic analysis of the nitrogen-fixing bacterium Leptospirillum ferriphilum YSK.</title>
        <authorList>
            <person name="Guo X."/>
            <person name="Yin H."/>
            <person name="Liang Y."/>
            <person name="Hu Q."/>
            <person name="Ma L."/>
            <person name="Xiao Y."/>
            <person name="Zhang X."/>
            <person name="Qiu G."/>
            <person name="Liu X."/>
        </authorList>
    </citation>
    <scope>NUCLEOTIDE SEQUENCE [LARGE SCALE GENOMIC DNA]</scope>
    <source>
        <strain evidence="3">YSK</strain>
    </source>
</reference>
<keyword evidence="3" id="KW-1185">Reference proteome</keyword>
<gene>
    <name evidence="2" type="ORF">Y981_06335</name>
</gene>
<dbReference type="EMBL" id="CP007243">
    <property type="protein sequence ID" value="AIA31712.1"/>
    <property type="molecule type" value="Genomic_DNA"/>
</dbReference>
<accession>A0A059Y2J8</accession>
<dbReference type="OrthoDB" id="9908411at2"/>
<feature type="region of interest" description="Disordered" evidence="1">
    <location>
        <begin position="1"/>
        <end position="20"/>
    </location>
</feature>
<protein>
    <submittedName>
        <fullName evidence="2">Uncharacterized protein</fullName>
    </submittedName>
</protein>
<proteinExistence type="predicted"/>
<dbReference type="Proteomes" id="UP000027059">
    <property type="component" value="Chromosome"/>
</dbReference>
<organism evidence="2 3">
    <name type="scientific">Leptospirillum ferriphilum YSK</name>
    <dbReference type="NCBI Taxonomy" id="1441628"/>
    <lineage>
        <taxon>Bacteria</taxon>
        <taxon>Pseudomonadati</taxon>
        <taxon>Nitrospirota</taxon>
        <taxon>Nitrospiria</taxon>
        <taxon>Nitrospirales</taxon>
        <taxon>Nitrospiraceae</taxon>
        <taxon>Leptospirillum</taxon>
    </lineage>
</organism>
<dbReference type="AlphaFoldDB" id="A0A059Y2J8"/>
<evidence type="ECO:0000313" key="3">
    <source>
        <dbReference type="Proteomes" id="UP000027059"/>
    </source>
</evidence>
<reference evidence="2 3" key="2">
    <citation type="journal article" date="2015" name="Biomed. Res. Int.">
        <title>Effects of Arsenite Resistance on the Growth and Functional Gene Expression of Leptospirillum ferriphilum and Acidithiobacillus thiooxidans in Pure Culture and Coculture.</title>
        <authorList>
            <person name="Jiang H."/>
            <person name="Liang Y."/>
            <person name="Yin H."/>
            <person name="Xiao Y."/>
            <person name="Guo X."/>
            <person name="Xu Y."/>
            <person name="Hu Q."/>
            <person name="Liu H."/>
            <person name="Liu X."/>
        </authorList>
    </citation>
    <scope>NUCLEOTIDE SEQUENCE [LARGE SCALE GENOMIC DNA]</scope>
    <source>
        <strain evidence="2 3">YSK</strain>
    </source>
</reference>
<sequence length="166" mass="17923">MTASARSDGSFFQELPPLPPGQGDFFDPSPLFRVFLIDGREPCLPGVLSWVDMWYSGLISRALSTFYRSGKPLPDSLLFVPESPPLQRGFLIVRRPSLGKDPVTGLLGLLTGMGVEQAVLDGTLLIGENLPDQVDPEKRQGDAVGRSVLFLSDPVGLPASCILRGK</sequence>